<organism evidence="1 3">
    <name type="scientific">Gossypium arboreum</name>
    <name type="common">Tree cotton</name>
    <name type="synonym">Gossypium nanking</name>
    <dbReference type="NCBI Taxonomy" id="29729"/>
    <lineage>
        <taxon>Eukaryota</taxon>
        <taxon>Viridiplantae</taxon>
        <taxon>Streptophyta</taxon>
        <taxon>Embryophyta</taxon>
        <taxon>Tracheophyta</taxon>
        <taxon>Spermatophyta</taxon>
        <taxon>Magnoliopsida</taxon>
        <taxon>eudicotyledons</taxon>
        <taxon>Gunneridae</taxon>
        <taxon>Pentapetalae</taxon>
        <taxon>rosids</taxon>
        <taxon>malvids</taxon>
        <taxon>Malvales</taxon>
        <taxon>Malvaceae</taxon>
        <taxon>Malvoideae</taxon>
        <taxon>Gossypium</taxon>
    </lineage>
</organism>
<name>A0A0B0MAM2_GOSAR</name>
<reference evidence="1" key="1">
    <citation type="submission" date="2014-09" db="EMBL/GenBank/DDBJ databases">
        <title>G. arboreum L. cv. AKA8401 A2 genome assembly version 1.0.</title>
        <authorList>
            <person name="Mudge J."/>
            <person name="Ramaraj T."/>
            <person name="Lindquist I.E."/>
            <person name="Bharti A.K."/>
            <person name="Sundararajan A."/>
            <person name="Cameron C.T."/>
            <person name="Woodward J.E."/>
            <person name="May G.D."/>
            <person name="Brubaker C."/>
            <person name="Broadhvest J."/>
            <person name="Wilkins T.A."/>
        </authorList>
    </citation>
    <scope>NUCLEOTIDE SEQUENCE</scope>
</reference>
<dbReference type="Proteomes" id="UP000032142">
    <property type="component" value="Unassembled WGS sequence"/>
</dbReference>
<keyword evidence="3" id="KW-1185">Reference proteome</keyword>
<evidence type="ECO:0000313" key="1">
    <source>
        <dbReference type="EMBL" id="KHF97769.1"/>
    </source>
</evidence>
<reference evidence="3" key="2">
    <citation type="submission" date="2014-09" db="EMBL/GenBank/DDBJ databases">
        <authorList>
            <person name="Mudge J."/>
            <person name="Ramaraj T."/>
            <person name="Lindquist I.E."/>
            <person name="Bharti A.K."/>
            <person name="Sundararajan A."/>
            <person name="Cameron C.T."/>
            <person name="Woodward J.E."/>
            <person name="May G.D."/>
            <person name="Brubaker C."/>
            <person name="Broadhvest J."/>
            <person name="Wilkins T.A."/>
        </authorList>
    </citation>
    <scope>NUCLEOTIDE SEQUENCE</scope>
    <source>
        <strain evidence="3">cv. AKA8401</strain>
    </source>
</reference>
<sequence>MPCSFNLLQCNFEDMKFVASICFTIISER</sequence>
<proteinExistence type="predicted"/>
<gene>
    <name evidence="2" type="ORF">F383_05143</name>
    <name evidence="1" type="ORF">F383_36982</name>
</gene>
<dbReference type="EMBL" id="JRRC01017183">
    <property type="protein sequence ID" value="KHF97769.1"/>
    <property type="molecule type" value="Genomic_DNA"/>
</dbReference>
<dbReference type="AlphaFoldDB" id="A0A0B0MAM2"/>
<evidence type="ECO:0000313" key="2">
    <source>
        <dbReference type="EMBL" id="KHG11474.1"/>
    </source>
</evidence>
<evidence type="ECO:0000313" key="3">
    <source>
        <dbReference type="Proteomes" id="UP000032142"/>
    </source>
</evidence>
<protein>
    <submittedName>
        <fullName evidence="1">Uncharacterized protein</fullName>
    </submittedName>
</protein>
<accession>A0A0B0MAM2</accession>
<dbReference type="EMBL" id="KN395925">
    <property type="protein sequence ID" value="KHG11474.1"/>
    <property type="molecule type" value="Genomic_DNA"/>
</dbReference>